<feature type="compositionally biased region" description="Basic and acidic residues" evidence="2">
    <location>
        <begin position="947"/>
        <end position="976"/>
    </location>
</feature>
<feature type="compositionally biased region" description="Basic and acidic residues" evidence="2">
    <location>
        <begin position="746"/>
        <end position="764"/>
    </location>
</feature>
<feature type="region of interest" description="Disordered" evidence="2">
    <location>
        <begin position="939"/>
        <end position="1070"/>
    </location>
</feature>
<organism evidence="3 4">
    <name type="scientific">Heterotrigona itama</name>
    <dbReference type="NCBI Taxonomy" id="395501"/>
    <lineage>
        <taxon>Eukaryota</taxon>
        <taxon>Metazoa</taxon>
        <taxon>Ecdysozoa</taxon>
        <taxon>Arthropoda</taxon>
        <taxon>Hexapoda</taxon>
        <taxon>Insecta</taxon>
        <taxon>Pterygota</taxon>
        <taxon>Neoptera</taxon>
        <taxon>Endopterygota</taxon>
        <taxon>Hymenoptera</taxon>
        <taxon>Apocrita</taxon>
        <taxon>Aculeata</taxon>
        <taxon>Apoidea</taxon>
        <taxon>Anthophila</taxon>
        <taxon>Apidae</taxon>
        <taxon>Heterotrigona</taxon>
    </lineage>
</organism>
<dbReference type="Proteomes" id="UP000752696">
    <property type="component" value="Unassembled WGS sequence"/>
</dbReference>
<feature type="coiled-coil region" evidence="1">
    <location>
        <begin position="547"/>
        <end position="591"/>
    </location>
</feature>
<proteinExistence type="predicted"/>
<dbReference type="OrthoDB" id="7609783at2759"/>
<feature type="compositionally biased region" description="Basic and acidic residues" evidence="2">
    <location>
        <begin position="771"/>
        <end position="787"/>
    </location>
</feature>
<feature type="compositionally biased region" description="Polar residues" evidence="2">
    <location>
        <begin position="633"/>
        <end position="646"/>
    </location>
</feature>
<reference evidence="3" key="1">
    <citation type="submission" date="2020-07" db="EMBL/GenBank/DDBJ databases">
        <authorList>
            <person name="Nazaruddin N."/>
        </authorList>
    </citation>
    <scope>NUCLEOTIDE SEQUENCE</scope>
</reference>
<feature type="compositionally biased region" description="Basic and acidic residues" evidence="2">
    <location>
        <begin position="1033"/>
        <end position="1057"/>
    </location>
</feature>
<evidence type="ECO:0000256" key="2">
    <source>
        <dbReference type="SAM" id="MobiDB-lite"/>
    </source>
</evidence>
<feature type="compositionally biased region" description="Polar residues" evidence="2">
    <location>
        <begin position="1126"/>
        <end position="1143"/>
    </location>
</feature>
<evidence type="ECO:0000256" key="1">
    <source>
        <dbReference type="SAM" id="Coils"/>
    </source>
</evidence>
<sequence length="1143" mass="130867">MLPTTSMEATTEEMTETTTPIAPIEHRILPEVTSSVIKYVTETETYLEEECEEEEKEETKKLVWYEYEESTKLVTTTTIPLLWYKIPTISIATTGTPLITTSTTEITTVTTESTTVVKVTAIKLPTTESTVVTTETISPVTEITTSNITESTIAVEVEITSSIIEIINVTTETPFTIIETPVTTVTMPTITTETTETTISIEVQFTSPVVEVTNITTKTPLTTSAISEVTTVTIPTVTTETTETTTIVVVTSPIIEVINITTETPFFTIEISKITTPMVPTITTELMKEITTTIVYEYVEETTANMTTTEKTTEPTSVTTESSILLETTEITTPIVVHYEVNVTTPYVTGTTETVTTEFTVEITETPVVTTERIITTEEEMYETVTMHEKDYDEEEEEEKEEKKETVSPIWYEHTEENVTSTTPEMETPTKEIIRIEITIVKEELNITTPFVTVPEIISTIAIPFITEEIITTLERPTTFGTTLMYTLPPTLEFTMEHLPLDYLGENVTKSEEVTKPTTATVETPEISDITREKVTELPVSFDVTRTTNQEEKKQRQEEKKEELIEELKKLEKTEEEILIREKELERREEDWQIEKGKLIRSLYVKQQEMKVAQQQTTFASEPDTVTEESPALSKTTLSTEATTSRIGPMKPKTTVTPEMTTKDELEEEVKLLEKKYLEKEKWLKEQEKQLEEREKKFQKEKDEFETMIKELEEKLESGEEITLPTYGRSTLTTPCFSQLPPTERTTIEIRESTAMEPKTETSVRKLVTLSHEEEKEQKEEREEERKRKGTTRICVNVLKAKPLGKQAEDLVTKRVCLPFVPGQVDAKEQITKISGLYLRQHEWTEGPRFTKDRGESQTEFEDERSERKRSLTEQNRFKRNIPAKQHVHPQLRIDRITSRNDSIFMITGTSTTTEKSSNWEDNSNRYKARSMLQIIENKNEYEDEDEAKKNVKGYEKSCESRDYEDQIERNPRQGEDISLWTTKSANDEVGEEDIESETQSDRDDSVDDTVNDKETESIPEERSYSEDDDLEKEMKSEKTEEIPSEEMHKDNEVTKEKKTRQTPGPEWPTEALTAYQIGGTRTWMLEYPEVAESVEDEQDLKSVGKRPLEATTCYYVILRDEQENSLESPEGNYNQGNSFGSS</sequence>
<dbReference type="AlphaFoldDB" id="A0A6V7GWV7"/>
<evidence type="ECO:0000313" key="3">
    <source>
        <dbReference type="EMBL" id="CAD1469565.1"/>
    </source>
</evidence>
<accession>A0A6V7GWV7</accession>
<evidence type="ECO:0000313" key="4">
    <source>
        <dbReference type="Proteomes" id="UP000752696"/>
    </source>
</evidence>
<feature type="region of interest" description="Disordered" evidence="2">
    <location>
        <begin position="849"/>
        <end position="873"/>
    </location>
</feature>
<keyword evidence="4" id="KW-1185">Reference proteome</keyword>
<feature type="compositionally biased region" description="Basic and acidic residues" evidence="2">
    <location>
        <begin position="1011"/>
        <end position="1026"/>
    </location>
</feature>
<feature type="region of interest" description="Disordered" evidence="2">
    <location>
        <begin position="716"/>
        <end position="789"/>
    </location>
</feature>
<name>A0A6V7GWV7_9HYME</name>
<comment type="caution">
    <text evidence="3">The sequence shown here is derived from an EMBL/GenBank/DDBJ whole genome shotgun (WGS) entry which is preliminary data.</text>
</comment>
<feature type="compositionally biased region" description="Polar residues" evidence="2">
    <location>
        <begin position="728"/>
        <end position="737"/>
    </location>
</feature>
<protein>
    <submittedName>
        <fullName evidence="3">Uncharacterized protein</fullName>
    </submittedName>
</protein>
<feature type="compositionally biased region" description="Acidic residues" evidence="2">
    <location>
        <begin position="989"/>
        <end position="1010"/>
    </location>
</feature>
<feature type="region of interest" description="Disordered" evidence="2">
    <location>
        <begin position="1124"/>
        <end position="1143"/>
    </location>
</feature>
<feature type="region of interest" description="Disordered" evidence="2">
    <location>
        <begin position="615"/>
        <end position="663"/>
    </location>
</feature>
<dbReference type="EMBL" id="CAJDYZ010002586">
    <property type="protein sequence ID" value="CAD1469565.1"/>
    <property type="molecule type" value="Genomic_DNA"/>
</dbReference>
<gene>
    <name evidence="3" type="ORF">MHI_LOCUS132903</name>
</gene>
<keyword evidence="1" id="KW-0175">Coiled coil</keyword>